<evidence type="ECO:0000313" key="2">
    <source>
        <dbReference type="EMBL" id="MFC6641400.1"/>
    </source>
</evidence>
<dbReference type="Gene3D" id="3.40.50.720">
    <property type="entry name" value="NAD(P)-binding Rossmann-like Domain"/>
    <property type="match status" value="1"/>
</dbReference>
<sequence length="117" mass="13182">MTIRTAVIGLGIMGRRMAENMVLHPGFTVTTMWDPDPAACAAAQKVAPEAAVSATASEAMADVDLVYLACPRCRAKPMRLRPQRRARRSSSKNRWAWTSRRAARWWPSCRLRASRRR</sequence>
<evidence type="ECO:0000313" key="3">
    <source>
        <dbReference type="Proteomes" id="UP001596403"/>
    </source>
</evidence>
<dbReference type="Pfam" id="PF03446">
    <property type="entry name" value="NAD_binding_2"/>
    <property type="match status" value="1"/>
</dbReference>
<keyword evidence="3" id="KW-1185">Reference proteome</keyword>
<dbReference type="EMBL" id="JBHSWA010000001">
    <property type="protein sequence ID" value="MFC6641400.1"/>
    <property type="molecule type" value="Genomic_DNA"/>
</dbReference>
<protein>
    <submittedName>
        <fullName evidence="2">NAD(P)-binding domain-containing protein</fullName>
    </submittedName>
</protein>
<proteinExistence type="predicted"/>
<dbReference type="InterPro" id="IPR002204">
    <property type="entry name" value="3-OH-isobutyrate_DH-rel_CS"/>
</dbReference>
<comment type="caution">
    <text evidence="2">The sequence shown here is derived from an EMBL/GenBank/DDBJ whole genome shotgun (WGS) entry which is preliminary data.</text>
</comment>
<dbReference type="SUPFAM" id="SSF51735">
    <property type="entry name" value="NAD(P)-binding Rossmann-fold domains"/>
    <property type="match status" value="1"/>
</dbReference>
<dbReference type="InterPro" id="IPR036291">
    <property type="entry name" value="NAD(P)-bd_dom_sf"/>
</dbReference>
<feature type="domain" description="6-phosphogluconate dehydrogenase NADP-binding" evidence="1">
    <location>
        <begin position="6"/>
        <end position="69"/>
    </location>
</feature>
<reference evidence="3" key="1">
    <citation type="journal article" date="2019" name="Int. J. Syst. Evol. Microbiol.">
        <title>The Global Catalogue of Microorganisms (GCM) 10K type strain sequencing project: providing services to taxonomists for standard genome sequencing and annotation.</title>
        <authorList>
            <consortium name="The Broad Institute Genomics Platform"/>
            <consortium name="The Broad Institute Genome Sequencing Center for Infectious Disease"/>
            <person name="Wu L."/>
            <person name="Ma J."/>
        </authorList>
    </citation>
    <scope>NUCLEOTIDE SEQUENCE [LARGE SCALE GENOMIC DNA]</scope>
    <source>
        <strain evidence="3">NBRC 111368</strain>
    </source>
</reference>
<accession>A0ABW1YXJ8</accession>
<gene>
    <name evidence="2" type="ORF">ACFQAU_06250</name>
</gene>
<organism evidence="2 3">
    <name type="scientific">Sulfitobacter profundi</name>
    <dbReference type="NCBI Taxonomy" id="2679961"/>
    <lineage>
        <taxon>Bacteria</taxon>
        <taxon>Pseudomonadati</taxon>
        <taxon>Pseudomonadota</taxon>
        <taxon>Alphaproteobacteria</taxon>
        <taxon>Rhodobacterales</taxon>
        <taxon>Roseobacteraceae</taxon>
        <taxon>Sulfitobacter</taxon>
    </lineage>
</organism>
<dbReference type="Proteomes" id="UP001596403">
    <property type="component" value="Unassembled WGS sequence"/>
</dbReference>
<evidence type="ECO:0000259" key="1">
    <source>
        <dbReference type="Pfam" id="PF03446"/>
    </source>
</evidence>
<dbReference type="PROSITE" id="PS00895">
    <property type="entry name" value="3_HYDROXYISOBUT_DH"/>
    <property type="match status" value="1"/>
</dbReference>
<dbReference type="InterPro" id="IPR006115">
    <property type="entry name" value="6PGDH_NADP-bd"/>
</dbReference>
<dbReference type="RefSeq" id="WP_386281221.1">
    <property type="nucleotide sequence ID" value="NZ_JBHSWA010000001.1"/>
</dbReference>
<name>A0ABW1YXJ8_9RHOB</name>